<organism evidence="2 3">
    <name type="scientific">Sitophilus oryzae</name>
    <name type="common">Rice weevil</name>
    <name type="synonym">Curculio oryzae</name>
    <dbReference type="NCBI Taxonomy" id="7048"/>
    <lineage>
        <taxon>Eukaryota</taxon>
        <taxon>Metazoa</taxon>
        <taxon>Ecdysozoa</taxon>
        <taxon>Arthropoda</taxon>
        <taxon>Hexapoda</taxon>
        <taxon>Insecta</taxon>
        <taxon>Pterygota</taxon>
        <taxon>Neoptera</taxon>
        <taxon>Endopterygota</taxon>
        <taxon>Coleoptera</taxon>
        <taxon>Polyphaga</taxon>
        <taxon>Cucujiformia</taxon>
        <taxon>Curculionidae</taxon>
        <taxon>Dryophthorinae</taxon>
        <taxon>Sitophilus</taxon>
    </lineage>
</organism>
<keyword evidence="1" id="KW-0732">Signal</keyword>
<feature type="chain" id="PRO_5044642904" evidence="1">
    <location>
        <begin position="20"/>
        <end position="490"/>
    </location>
</feature>
<dbReference type="RefSeq" id="XP_030758670.1">
    <property type="nucleotide sequence ID" value="XM_030902810.1"/>
</dbReference>
<dbReference type="GeneID" id="115884280"/>
<gene>
    <name evidence="3 4" type="primary">LOC115884280</name>
</gene>
<reference evidence="3 4" key="1">
    <citation type="submission" date="2025-04" db="UniProtKB">
        <authorList>
            <consortium name="RefSeq"/>
        </authorList>
    </citation>
    <scope>IDENTIFICATION</scope>
    <source>
        <tissue evidence="3 4">Gonads</tissue>
    </source>
</reference>
<dbReference type="OrthoDB" id="8197748at2759"/>
<evidence type="ECO:0000313" key="2">
    <source>
        <dbReference type="Proteomes" id="UP000504635"/>
    </source>
</evidence>
<evidence type="ECO:0000313" key="3">
    <source>
        <dbReference type="RefSeq" id="XP_030758669.1"/>
    </source>
</evidence>
<dbReference type="AlphaFoldDB" id="A0A6J2Y6H5"/>
<evidence type="ECO:0000256" key="1">
    <source>
        <dbReference type="SAM" id="SignalP"/>
    </source>
</evidence>
<dbReference type="RefSeq" id="XP_030758669.1">
    <property type="nucleotide sequence ID" value="XM_030902809.1"/>
</dbReference>
<dbReference type="KEGG" id="soy:115884280"/>
<feature type="signal peptide" evidence="1">
    <location>
        <begin position="1"/>
        <end position="19"/>
    </location>
</feature>
<name>A0A6J2Y6H5_SITOR</name>
<sequence>MLTVRLTYALLLISLCVQALPLPATPLNERHQEISWQAWLLVDDQNQHKQSNADGTPSRHRITTKSVFVAPTFSAFSPENLPPCPDGYKSDPMGRCIKIIMLDEASHLEFLVSKLNDKFGDLEYDDEEDEEEPFNVNIPLGGDYTNDPPQEETEFAIIVTPTVKEVDKKSNVDKRDDGDHYEKELKKLSQTTTEALYDTTTLRGEDIDEDGIVLTTPTQIPEETTTVTVKNDVTELTEENQETTTLFTTTALSSETTTSTEPVSTTTEQEITTLVTELPKSSTTTPKITTYHPKATTYHPYFDMNRVGSSKTRNIIKFPDEELIGSARSYPQSNYVRFPDADTKYQQESESHHTRDVGDNFGNYFNEIVTPDTSQKIHRMVPPLKGGFVPSKTYPFTFPRDSNHRQYEYQWDSTTEVQHNKRSREKHGGLFLLPPKWSEKSNPSPLVLRFSRKHFHLKPEKLKSNIFYRSLPKEDLSVLFGYSNEQGVNR</sequence>
<dbReference type="Proteomes" id="UP000504635">
    <property type="component" value="Unplaced"/>
</dbReference>
<evidence type="ECO:0000313" key="4">
    <source>
        <dbReference type="RefSeq" id="XP_030758670.1"/>
    </source>
</evidence>
<accession>A0A6J2Y6H5</accession>
<protein>
    <submittedName>
        <fullName evidence="3 4">Uncharacterized protein LOC115884280 isoform X1</fullName>
    </submittedName>
</protein>
<proteinExistence type="predicted"/>
<keyword evidence="2" id="KW-1185">Reference proteome</keyword>